<dbReference type="EMBL" id="JAFCIX010000059">
    <property type="protein sequence ID" value="KAH6599834.1"/>
    <property type="molecule type" value="Genomic_DNA"/>
</dbReference>
<accession>A0ABQ8FKX9</accession>
<dbReference type="InterPro" id="IPR027911">
    <property type="entry name" value="DUF4604"/>
</dbReference>
<evidence type="ECO:0000313" key="3">
    <source>
        <dbReference type="EMBL" id="KAH6599834.1"/>
    </source>
</evidence>
<evidence type="ECO:0000259" key="2">
    <source>
        <dbReference type="Pfam" id="PF15377"/>
    </source>
</evidence>
<keyword evidence="4" id="KW-1185">Reference proteome</keyword>
<gene>
    <name evidence="3" type="ORF">BASA50_002765</name>
</gene>
<sequence>MSSNARGKSDKKDSYKFRRGLAFEADDTPNFLKILQTGGVARAGTDYSGATTADAIKRAREADEEEWDRLQEEDSTGQEGVQDRVDERPQVEMGKGVTAGEVDRFFGIERGEGSGDGTGLKRDADGDKSESSEEEENEDGTIKFRKPKRSCLVSAGTAAVGPGMGSGVGSSKGVQVGSRETLLKNKLRQQRLDKQEKQQTPSQKSAKKKKAAQSLLSFDDNEEGALP</sequence>
<comment type="caution">
    <text evidence="3">The sequence shown here is derived from an EMBL/GenBank/DDBJ whole genome shotgun (WGS) entry which is preliminary data.</text>
</comment>
<feature type="compositionally biased region" description="Acidic residues" evidence="1">
    <location>
        <begin position="62"/>
        <end position="76"/>
    </location>
</feature>
<organism evidence="3 4">
    <name type="scientific">Batrachochytrium salamandrivorans</name>
    <dbReference type="NCBI Taxonomy" id="1357716"/>
    <lineage>
        <taxon>Eukaryota</taxon>
        <taxon>Fungi</taxon>
        <taxon>Fungi incertae sedis</taxon>
        <taxon>Chytridiomycota</taxon>
        <taxon>Chytridiomycota incertae sedis</taxon>
        <taxon>Chytridiomycetes</taxon>
        <taxon>Rhizophydiales</taxon>
        <taxon>Rhizophydiales incertae sedis</taxon>
        <taxon>Batrachochytrium</taxon>
    </lineage>
</organism>
<dbReference type="Pfam" id="PF15377">
    <property type="entry name" value="DUF4604"/>
    <property type="match status" value="1"/>
</dbReference>
<feature type="region of interest" description="Disordered" evidence="1">
    <location>
        <begin position="43"/>
        <end position="227"/>
    </location>
</feature>
<dbReference type="PANTHER" id="PTHR31195:SF2">
    <property type="entry name" value="GEO02494P1"/>
    <property type="match status" value="1"/>
</dbReference>
<dbReference type="PANTHER" id="PTHR31195">
    <property type="entry name" value="GEO02494P1"/>
    <property type="match status" value="1"/>
</dbReference>
<feature type="domain" description="DUF4604" evidence="2">
    <location>
        <begin position="20"/>
        <end position="222"/>
    </location>
</feature>
<name>A0ABQ8FKX9_9FUNG</name>
<feature type="compositionally biased region" description="Basic and acidic residues" evidence="1">
    <location>
        <begin position="101"/>
        <end position="131"/>
    </location>
</feature>
<protein>
    <recommendedName>
        <fullName evidence="2">DUF4604 domain-containing protein</fullName>
    </recommendedName>
</protein>
<dbReference type="Proteomes" id="UP001648503">
    <property type="component" value="Unassembled WGS sequence"/>
</dbReference>
<dbReference type="InterPro" id="IPR040219">
    <property type="entry name" value="KIAA1143-like"/>
</dbReference>
<proteinExistence type="predicted"/>
<feature type="compositionally biased region" description="Basic and acidic residues" evidence="1">
    <location>
        <begin position="81"/>
        <end position="90"/>
    </location>
</feature>
<evidence type="ECO:0000313" key="4">
    <source>
        <dbReference type="Proteomes" id="UP001648503"/>
    </source>
</evidence>
<evidence type="ECO:0000256" key="1">
    <source>
        <dbReference type="SAM" id="MobiDB-lite"/>
    </source>
</evidence>
<reference evidence="3 4" key="1">
    <citation type="submission" date="2021-02" db="EMBL/GenBank/DDBJ databases">
        <title>Variation within the Batrachochytrium salamandrivorans European outbreak.</title>
        <authorList>
            <person name="Kelly M."/>
            <person name="Pasmans F."/>
            <person name="Shea T.P."/>
            <person name="Munoz J.F."/>
            <person name="Carranza S."/>
            <person name="Cuomo C.A."/>
            <person name="Martel A."/>
        </authorList>
    </citation>
    <scope>NUCLEOTIDE SEQUENCE [LARGE SCALE GENOMIC DNA]</scope>
    <source>
        <strain evidence="3 4">AMFP18/2</strain>
    </source>
</reference>